<proteinExistence type="predicted"/>
<dbReference type="EMBL" id="LAZR01005970">
    <property type="protein sequence ID" value="KKM95732.1"/>
    <property type="molecule type" value="Genomic_DNA"/>
</dbReference>
<gene>
    <name evidence="1" type="ORF">LCGC14_1185440</name>
</gene>
<evidence type="ECO:0000313" key="1">
    <source>
        <dbReference type="EMBL" id="KKM95732.1"/>
    </source>
</evidence>
<sequence length="70" mass="7875">MTYKILRANRSWSNECKGRDMYSALVSEAGEVIAYFPTTSAHRQFTGGYGEQARFTRVIKVDNIADNPLA</sequence>
<dbReference type="AlphaFoldDB" id="A0A0F9PRD9"/>
<organism evidence="1">
    <name type="scientific">marine sediment metagenome</name>
    <dbReference type="NCBI Taxonomy" id="412755"/>
    <lineage>
        <taxon>unclassified sequences</taxon>
        <taxon>metagenomes</taxon>
        <taxon>ecological metagenomes</taxon>
    </lineage>
</organism>
<accession>A0A0F9PRD9</accession>
<reference evidence="1" key="1">
    <citation type="journal article" date="2015" name="Nature">
        <title>Complex archaea that bridge the gap between prokaryotes and eukaryotes.</title>
        <authorList>
            <person name="Spang A."/>
            <person name="Saw J.H."/>
            <person name="Jorgensen S.L."/>
            <person name="Zaremba-Niedzwiedzka K."/>
            <person name="Martijn J."/>
            <person name="Lind A.E."/>
            <person name="van Eijk R."/>
            <person name="Schleper C."/>
            <person name="Guy L."/>
            <person name="Ettema T.J."/>
        </authorList>
    </citation>
    <scope>NUCLEOTIDE SEQUENCE</scope>
</reference>
<comment type="caution">
    <text evidence="1">The sequence shown here is derived from an EMBL/GenBank/DDBJ whole genome shotgun (WGS) entry which is preliminary data.</text>
</comment>
<name>A0A0F9PRD9_9ZZZZ</name>
<protein>
    <submittedName>
        <fullName evidence="1">Uncharacterized protein</fullName>
    </submittedName>
</protein>